<dbReference type="InterPro" id="IPR014729">
    <property type="entry name" value="Rossmann-like_a/b/a_fold"/>
</dbReference>
<proteinExistence type="predicted"/>
<sequence length="276" mass="30758">MMNEKEKKLRAKLAEYQQVIVGFSGGIDSTVVLAEAVQVLGRENVLAVVANSELFADAEYERAVALAKELGVAVEGVRLDYLSETDIANNTPNSWYAMKKIFYQALNQIAAQHKDAVVLDGMIMDDVSDFRPGLRARDEEGAISVLQQADLYKDEVRQIAQKLNLTNWNKVASCSVSSRFPYYTELTSEKIKKVMTAEAYLRSIGYLTVRVRVYNDIADIEVPIEQLSSLVAQSTTVFQKLQAIGYQHVTLDLQGFESGRMNQTLSETEKSRALVG</sequence>
<feature type="domain" description="NAD/GMP synthase" evidence="2">
    <location>
        <begin position="4"/>
        <end position="165"/>
    </location>
</feature>
<comment type="caution">
    <text evidence="3">The sequence shown here is derived from an EMBL/GenBank/DDBJ whole genome shotgun (WGS) entry which is preliminary data.</text>
</comment>
<name>A0AA89I5L1_9LACO</name>
<dbReference type="GO" id="GO:0006163">
    <property type="term" value="P:purine nucleotide metabolic process"/>
    <property type="evidence" value="ECO:0007669"/>
    <property type="project" value="UniProtKB-ARBA"/>
</dbReference>
<evidence type="ECO:0000313" key="3">
    <source>
        <dbReference type="EMBL" id="KRM23629.1"/>
    </source>
</evidence>
<protein>
    <submittedName>
        <fullName evidence="3">PP family ATPase</fullName>
    </submittedName>
</protein>
<dbReference type="PANTHER" id="PTHR43169:SF2">
    <property type="entry name" value="NAD_GMP SYNTHASE DOMAIN-CONTAINING PROTEIN"/>
    <property type="match status" value="1"/>
</dbReference>
<dbReference type="SUPFAM" id="SSF52402">
    <property type="entry name" value="Adenine nucleotide alpha hydrolases-like"/>
    <property type="match status" value="1"/>
</dbReference>
<dbReference type="GO" id="GO:0016783">
    <property type="term" value="F:sulfurtransferase activity"/>
    <property type="evidence" value="ECO:0007669"/>
    <property type="project" value="InterPro"/>
</dbReference>
<dbReference type="PANTHER" id="PTHR43169">
    <property type="entry name" value="EXSB FAMILY PROTEIN"/>
    <property type="match status" value="1"/>
</dbReference>
<dbReference type="InterPro" id="IPR022310">
    <property type="entry name" value="NAD/GMP_synthase"/>
</dbReference>
<dbReference type="RefSeq" id="WP_057907997.1">
    <property type="nucleotide sequence ID" value="NZ_AYZB01000009.1"/>
</dbReference>
<dbReference type="Pfam" id="PF02540">
    <property type="entry name" value="NAD_synthase"/>
    <property type="match status" value="1"/>
</dbReference>
<dbReference type="CDD" id="cd01990">
    <property type="entry name" value="LarE-like"/>
    <property type="match status" value="1"/>
</dbReference>
<dbReference type="Proteomes" id="UP000050823">
    <property type="component" value="Unassembled WGS sequence"/>
</dbReference>
<evidence type="ECO:0000259" key="2">
    <source>
        <dbReference type="Pfam" id="PF02540"/>
    </source>
</evidence>
<evidence type="ECO:0000256" key="1">
    <source>
        <dbReference type="PIRSR" id="PIRSR006661-1"/>
    </source>
</evidence>
<accession>A0AA89I5L1</accession>
<dbReference type="InterPro" id="IPR005232">
    <property type="entry name" value="LarE"/>
</dbReference>
<evidence type="ECO:0000313" key="4">
    <source>
        <dbReference type="Proteomes" id="UP000050823"/>
    </source>
</evidence>
<dbReference type="NCBIfam" id="TIGR00268">
    <property type="entry name" value="ATP-dependent sacrificial sulfur transferase LarE"/>
    <property type="match status" value="1"/>
</dbReference>
<gene>
    <name evidence="3" type="ORF">FC90_GL000093</name>
</gene>
<organism evidence="3 4">
    <name type="scientific">Latilactobacillus graminis DSM 20719</name>
    <dbReference type="NCBI Taxonomy" id="1423752"/>
    <lineage>
        <taxon>Bacteria</taxon>
        <taxon>Bacillati</taxon>
        <taxon>Bacillota</taxon>
        <taxon>Bacilli</taxon>
        <taxon>Lactobacillales</taxon>
        <taxon>Lactobacillaceae</taxon>
        <taxon>Latilactobacillus</taxon>
    </lineage>
</organism>
<dbReference type="AlphaFoldDB" id="A0AA89I5L1"/>
<dbReference type="Gene3D" id="3.40.50.620">
    <property type="entry name" value="HUPs"/>
    <property type="match status" value="1"/>
</dbReference>
<reference evidence="3 4" key="1">
    <citation type="journal article" date="2015" name="Genome Announc.">
        <title>Expanding the biotechnology potential of lactobacilli through comparative genomics of 213 strains and associated genera.</title>
        <authorList>
            <person name="Sun Z."/>
            <person name="Harris H.M."/>
            <person name="McCann A."/>
            <person name="Guo C."/>
            <person name="Argimon S."/>
            <person name="Zhang W."/>
            <person name="Yang X."/>
            <person name="Jeffery I.B."/>
            <person name="Cooney J.C."/>
            <person name="Kagawa T.F."/>
            <person name="Liu W."/>
            <person name="Song Y."/>
            <person name="Salvetti E."/>
            <person name="Wrobel A."/>
            <person name="Rasinkangas P."/>
            <person name="Parkhill J."/>
            <person name="Rea M.C."/>
            <person name="O'Sullivan O."/>
            <person name="Ritari J."/>
            <person name="Douillard F.P."/>
            <person name="Paul Ross R."/>
            <person name="Yang R."/>
            <person name="Briner A.E."/>
            <person name="Felis G.E."/>
            <person name="de Vos W.M."/>
            <person name="Barrangou R."/>
            <person name="Klaenhammer T.R."/>
            <person name="Caufield P.W."/>
            <person name="Cui Y."/>
            <person name="Zhang H."/>
            <person name="O'Toole P.W."/>
        </authorList>
    </citation>
    <scope>NUCLEOTIDE SEQUENCE [LARGE SCALE GENOMIC DNA]</scope>
    <source>
        <strain evidence="3 4">DSM 20719</strain>
    </source>
</reference>
<dbReference type="InterPro" id="IPR052188">
    <property type="entry name" value="Ni-pincer_cofactor_biosynth"/>
</dbReference>
<dbReference type="EMBL" id="AYZB01000009">
    <property type="protein sequence ID" value="KRM23629.1"/>
    <property type="molecule type" value="Genomic_DNA"/>
</dbReference>
<dbReference type="PIRSF" id="PIRSF006661">
    <property type="entry name" value="PP-lp_UCP006661"/>
    <property type="match status" value="1"/>
</dbReference>
<feature type="active site" description="Nucleophile and sulfur donor" evidence="1">
    <location>
        <position position="174"/>
    </location>
</feature>